<dbReference type="Proteomes" id="UP000309186">
    <property type="component" value="Unassembled WGS sequence"/>
</dbReference>
<reference evidence="1 2" key="1">
    <citation type="submission" date="2018-01" db="EMBL/GenBank/DDBJ databases">
        <title>Co-occurrence of chitin degradation, pigmentation and bioactivity in marine Pseudoalteromonas.</title>
        <authorList>
            <person name="Paulsen S."/>
            <person name="Gram L."/>
            <person name="Machado H."/>
        </authorList>
    </citation>
    <scope>NUCLEOTIDE SEQUENCE [LARGE SCALE GENOMIC DNA]</scope>
    <source>
        <strain evidence="1 2">S3663</strain>
    </source>
</reference>
<name>A0A5R9Q6F5_9GAMM</name>
<dbReference type="OrthoDB" id="9769600at2"/>
<organism evidence="1 2">
    <name type="scientific">Pseudoalteromonas phenolica</name>
    <dbReference type="NCBI Taxonomy" id="161398"/>
    <lineage>
        <taxon>Bacteria</taxon>
        <taxon>Pseudomonadati</taxon>
        <taxon>Pseudomonadota</taxon>
        <taxon>Gammaproteobacteria</taxon>
        <taxon>Alteromonadales</taxon>
        <taxon>Pseudoalteromonadaceae</taxon>
        <taxon>Pseudoalteromonas</taxon>
    </lineage>
</organism>
<comment type="caution">
    <text evidence="1">The sequence shown here is derived from an EMBL/GenBank/DDBJ whole genome shotgun (WGS) entry which is preliminary data.</text>
</comment>
<dbReference type="AlphaFoldDB" id="A0A5R9Q6F5"/>
<dbReference type="RefSeq" id="WP_138478818.1">
    <property type="nucleotide sequence ID" value="NZ_PPSW01000006.1"/>
</dbReference>
<protein>
    <submittedName>
        <fullName evidence="1">Glycosyltransferase</fullName>
    </submittedName>
</protein>
<keyword evidence="1" id="KW-0808">Transferase</keyword>
<evidence type="ECO:0000313" key="2">
    <source>
        <dbReference type="Proteomes" id="UP000309186"/>
    </source>
</evidence>
<dbReference type="Gene3D" id="3.40.50.2000">
    <property type="entry name" value="Glycogen Phosphorylase B"/>
    <property type="match status" value="1"/>
</dbReference>
<dbReference type="Gene3D" id="3.40.50.11010">
    <property type="match status" value="1"/>
</dbReference>
<gene>
    <name evidence="1" type="ORF">C1E24_03645</name>
</gene>
<accession>A0A5R9Q6F5</accession>
<proteinExistence type="predicted"/>
<sequence>MRFVVFAEDWGSHPSSTQHLFTRIAKEHDVIWFNSIGMRKPSFNLKDMNRIVTKLSLMIKDKFTNEIKTHDKTNEIDTSQSPKVQNPLVLPWHDNTLCAAFNSFKINQLIDTKNEEPIIYWLSVATAINAIKLRPQDKLIYYCGDDFSSLAGVDHQMVAGFEKALIAKADRIFVISDKLMRKMPPHKTQLLEHGVDFNLFNQPKPKADELSGKNNVIGFYGSISSWLDIDLLEYCARQRAEYQFVLVGKAEVDISKLLCLDNVTHHQAIEHKKLAGFSQHWQASILPFKDNGQIQSCDPLKLKEYLATGVPIVATDFPAVRRFQDAVLISNSKEGFLNRLDIAVTINHFPKIAWKTHSSDLVKRHSWDHKAQFVLSECKNFHTNPLN</sequence>
<dbReference type="GO" id="GO:0016740">
    <property type="term" value="F:transferase activity"/>
    <property type="evidence" value="ECO:0007669"/>
    <property type="project" value="UniProtKB-KW"/>
</dbReference>
<evidence type="ECO:0000313" key="1">
    <source>
        <dbReference type="EMBL" id="TLX48555.1"/>
    </source>
</evidence>
<dbReference type="SUPFAM" id="SSF53756">
    <property type="entry name" value="UDP-Glycosyltransferase/glycogen phosphorylase"/>
    <property type="match status" value="1"/>
</dbReference>
<dbReference type="EMBL" id="PPSW01000006">
    <property type="protein sequence ID" value="TLX48555.1"/>
    <property type="molecule type" value="Genomic_DNA"/>
</dbReference>